<comment type="similarity">
    <text evidence="1">Belongs to the short-chain dehydrogenases/reductases (SDR) family.</text>
</comment>
<dbReference type="KEGG" id="ado:A6F68_01723"/>
<dbReference type="PANTHER" id="PTHR42760:SF40">
    <property type="entry name" value="3-OXOACYL-[ACYL-CARRIER-PROTEIN] REDUCTASE, CHLOROPLASTIC"/>
    <property type="match status" value="1"/>
</dbReference>
<evidence type="ECO:0000256" key="1">
    <source>
        <dbReference type="ARBA" id="ARBA00006484"/>
    </source>
</evidence>
<dbReference type="EMBL" id="CP016591">
    <property type="protein sequence ID" value="ANY20235.1"/>
    <property type="molecule type" value="Genomic_DNA"/>
</dbReference>
<dbReference type="InterPro" id="IPR002347">
    <property type="entry name" value="SDR_fam"/>
</dbReference>
<dbReference type="Gene3D" id="3.40.50.720">
    <property type="entry name" value="NAD(P)-binding Rossmann-like Domain"/>
    <property type="match status" value="1"/>
</dbReference>
<keyword evidence="3" id="KW-0560">Oxidoreductase</keyword>
<dbReference type="Proteomes" id="UP000092932">
    <property type="component" value="Chromosome"/>
</dbReference>
<evidence type="ECO:0000313" key="4">
    <source>
        <dbReference type="Proteomes" id="UP000092932"/>
    </source>
</evidence>
<dbReference type="FunFam" id="3.40.50.720:FF:000084">
    <property type="entry name" value="Short-chain dehydrogenase reductase"/>
    <property type="match status" value="1"/>
</dbReference>
<dbReference type="NCBIfam" id="NF005559">
    <property type="entry name" value="PRK07231.1"/>
    <property type="match status" value="1"/>
</dbReference>
<keyword evidence="4" id="KW-1185">Reference proteome</keyword>
<dbReference type="OrthoDB" id="7500984at2"/>
<dbReference type="STRING" id="692370.A6F68_01723"/>
<feature type="domain" description="Ketoreductase" evidence="2">
    <location>
        <begin position="7"/>
        <end position="188"/>
    </location>
</feature>
<name>A0A1B2ADW7_9SPHN</name>
<evidence type="ECO:0000313" key="3">
    <source>
        <dbReference type="EMBL" id="ANY20235.1"/>
    </source>
</evidence>
<organism evidence="3 4">
    <name type="scientific">Tsuneonella dongtanensis</name>
    <dbReference type="NCBI Taxonomy" id="692370"/>
    <lineage>
        <taxon>Bacteria</taxon>
        <taxon>Pseudomonadati</taxon>
        <taxon>Pseudomonadota</taxon>
        <taxon>Alphaproteobacteria</taxon>
        <taxon>Sphingomonadales</taxon>
        <taxon>Erythrobacteraceae</taxon>
        <taxon>Tsuneonella</taxon>
    </lineage>
</organism>
<dbReference type="InterPro" id="IPR057326">
    <property type="entry name" value="KR_dom"/>
</dbReference>
<dbReference type="CDD" id="cd05233">
    <property type="entry name" value="SDR_c"/>
    <property type="match status" value="1"/>
</dbReference>
<gene>
    <name evidence="3" type="primary">fabG_1</name>
    <name evidence="3" type="ORF">A6F68_01723</name>
</gene>
<dbReference type="SMART" id="SM00822">
    <property type="entry name" value="PKS_KR"/>
    <property type="match status" value="1"/>
</dbReference>
<protein>
    <submittedName>
        <fullName evidence="3">3-oxoacyl-[acyl-carrier-protein] reductase FabG</fullName>
        <ecNumber evidence="3">1.1.1.100</ecNumber>
    </submittedName>
</protein>
<dbReference type="GO" id="GO:0004316">
    <property type="term" value="F:3-oxoacyl-[acyl-carrier-protein] reductase (NADPH) activity"/>
    <property type="evidence" value="ECO:0007669"/>
    <property type="project" value="UniProtKB-EC"/>
</dbReference>
<sequence>MGRLTNKVAIVTGGSRDIGRAVSVALAREGAAVVVNYLHDEDAASDTVADIVGAGGTAKAVRGDMTLPTDVDSLVAEARSEYGETIHILVNVTGGMVERRTLERMDLDFLEHVMRLNLTSTFLATKAVVPHMPAGGAIVNFASQAGRDGGGPGASAYATSKAAVMTFTRAMAKELGPQGIRVNALCPGMIATTFHDTFTKDEVRANVAAATPLRRQGDAREPADAVVFLASDESSFITGANVDINGGMFFS</sequence>
<dbReference type="Pfam" id="PF13561">
    <property type="entry name" value="adh_short_C2"/>
    <property type="match status" value="1"/>
</dbReference>
<proteinExistence type="inferred from homology"/>
<evidence type="ECO:0000259" key="2">
    <source>
        <dbReference type="SMART" id="SM00822"/>
    </source>
</evidence>
<dbReference type="PRINTS" id="PR00080">
    <property type="entry name" value="SDRFAMILY"/>
</dbReference>
<dbReference type="AlphaFoldDB" id="A0A1B2ADW7"/>
<dbReference type="EC" id="1.1.1.100" evidence="3"/>
<dbReference type="PRINTS" id="PR00081">
    <property type="entry name" value="GDHRDH"/>
</dbReference>
<dbReference type="PATRIC" id="fig|692370.5.peg.1737"/>
<reference evidence="3 4" key="1">
    <citation type="submission" date="2016-07" db="EMBL/GenBank/DDBJ databases">
        <title>Complete genome sequence of Altererythrobacter dongtanensis KCTC 22672, a type strain with esterase isolated from tidal flat.</title>
        <authorList>
            <person name="Cheng H."/>
            <person name="Wu Y.-H."/>
            <person name="Zhou P."/>
            <person name="Huo Y.-Y."/>
            <person name="Wang C.-S."/>
            <person name="Xu X.-W."/>
        </authorList>
    </citation>
    <scope>NUCLEOTIDE SEQUENCE [LARGE SCALE GENOMIC DNA]</scope>
    <source>
        <strain evidence="3 4">KCTC 22672</strain>
    </source>
</reference>
<dbReference type="RefSeq" id="WP_067678596.1">
    <property type="nucleotide sequence ID" value="NZ_CP016591.1"/>
</dbReference>
<dbReference type="InterPro" id="IPR036291">
    <property type="entry name" value="NAD(P)-bd_dom_sf"/>
</dbReference>
<accession>A0A1B2ADW7</accession>
<dbReference type="PANTHER" id="PTHR42760">
    <property type="entry name" value="SHORT-CHAIN DEHYDROGENASES/REDUCTASES FAMILY MEMBER"/>
    <property type="match status" value="1"/>
</dbReference>
<dbReference type="SUPFAM" id="SSF51735">
    <property type="entry name" value="NAD(P)-binding Rossmann-fold domains"/>
    <property type="match status" value="1"/>
</dbReference>
<dbReference type="GO" id="GO:0030497">
    <property type="term" value="P:fatty acid elongation"/>
    <property type="evidence" value="ECO:0007669"/>
    <property type="project" value="TreeGrafter"/>
</dbReference>